<dbReference type="PANTHER" id="PTHR46698:SF4">
    <property type="entry name" value="CROSSVEINLESS 2"/>
    <property type="match status" value="1"/>
</dbReference>
<accession>A0ABM1ECA7</accession>
<dbReference type="Gene3D" id="6.20.200.20">
    <property type="match status" value="3"/>
</dbReference>
<dbReference type="SMART" id="SM00216">
    <property type="entry name" value="VWD"/>
    <property type="match status" value="1"/>
</dbReference>
<feature type="signal peptide" evidence="6">
    <location>
        <begin position="1"/>
        <end position="24"/>
    </location>
</feature>
<dbReference type="InterPro" id="IPR052424">
    <property type="entry name" value="Kielin_Chordin-BMP_Reg"/>
</dbReference>
<dbReference type="CDD" id="cd19941">
    <property type="entry name" value="TIL"/>
    <property type="match status" value="1"/>
</dbReference>
<keyword evidence="9" id="KW-1185">Reference proteome</keyword>
<feature type="domain" description="VWFC" evidence="7">
    <location>
        <begin position="32"/>
        <end position="91"/>
    </location>
</feature>
<evidence type="ECO:0000256" key="1">
    <source>
        <dbReference type="ARBA" id="ARBA00004613"/>
    </source>
</evidence>
<evidence type="ECO:0000259" key="7">
    <source>
        <dbReference type="PROSITE" id="PS50184"/>
    </source>
</evidence>
<name>A0ABM1ECA7_PRICU</name>
<dbReference type="SUPFAM" id="SSF57603">
    <property type="entry name" value="FnI-like domain"/>
    <property type="match status" value="5"/>
</dbReference>
<evidence type="ECO:0000313" key="9">
    <source>
        <dbReference type="Proteomes" id="UP000695022"/>
    </source>
</evidence>
<keyword evidence="5" id="KW-1015">Disulfide bond</keyword>
<feature type="domain" description="VWFC" evidence="7">
    <location>
        <begin position="280"/>
        <end position="341"/>
    </location>
</feature>
<comment type="subcellular location">
    <subcellularLocation>
        <location evidence="1">Secreted</location>
    </subcellularLocation>
</comment>
<sequence>MTLNVAKNIGISLIVFAWLQLTATAQLAGTVATCENEGEVVEVPLTWTDPCKYTCRCKSGQVVCEKQACPSMEGCHAVIYGLDDRCCEECKGCVYKNTTHVSGTSWMDAHDPCREFTCQAGVLSVTETKCYTPCDDPVDVKDQCCPVCEGCGTYKEGETFTLDTDICVQCTCKKNRFECFKRACPVLSCSASHVAVREGHCCPECRGTRMVFEVFNRCLLGNKIYNDGQSFQIGLCTSCTCMDSTSVCHTKACPPLDCAQELQIQMSEECCPKCMAEEEKTCKYRNVTYEDGQEWKLDACTVCVCTEREIMCHVIECPQDLKCSQGFKPKKLSSECCTRCVEDDAVCTVYGDPHYITFDGKTYNFQGRCKYVLAQDCKNKTFSVRAQNDARVSAEFAWTKMIEVVVNKLKIRMRPGLEVRVQRKVVRLPYIKLGLFSIVKDSFSIVLRTTFGVKVVWDGDSYAEITVDPKYKSTLCGLCGNYNGNPDDDFTNKRGKLLEDKERFGNSWKVGGAKMCKLPKKNHLVPPCLDSFEARVRAMRECNVLKRRVFSPCFNVVDPREYYKSCIQDMCDCPRHRSCACETVIAYAMACSRNGIDVAWQEYTTCGERQCQEGEIYDHCGPRCQQTCDTINHNSIMPACKGERHCIAGCRCITRKVLHNGRCIRPNDCPSGS</sequence>
<dbReference type="SMART" id="SM00832">
    <property type="entry name" value="C8"/>
    <property type="match status" value="1"/>
</dbReference>
<dbReference type="Pfam" id="PF00093">
    <property type="entry name" value="VWC"/>
    <property type="match status" value="3"/>
</dbReference>
<dbReference type="SMART" id="SM00214">
    <property type="entry name" value="VWC"/>
    <property type="match status" value="5"/>
</dbReference>
<feature type="domain" description="VWFC" evidence="7">
    <location>
        <begin position="154"/>
        <end position="206"/>
    </location>
</feature>
<organism evidence="9 10">
    <name type="scientific">Priapulus caudatus</name>
    <name type="common">Priapulid worm</name>
    <dbReference type="NCBI Taxonomy" id="37621"/>
    <lineage>
        <taxon>Eukaryota</taxon>
        <taxon>Metazoa</taxon>
        <taxon>Ecdysozoa</taxon>
        <taxon>Scalidophora</taxon>
        <taxon>Priapulida</taxon>
        <taxon>Priapulimorpha</taxon>
        <taxon>Priapulimorphida</taxon>
        <taxon>Priapulidae</taxon>
        <taxon>Priapulus</taxon>
    </lineage>
</organism>
<gene>
    <name evidence="10" type="primary">LOC106810875</name>
</gene>
<dbReference type="Gene3D" id="2.10.25.10">
    <property type="entry name" value="Laminin"/>
    <property type="match status" value="1"/>
</dbReference>
<dbReference type="PROSITE" id="PS51233">
    <property type="entry name" value="VWFD"/>
    <property type="match status" value="1"/>
</dbReference>
<dbReference type="InterPro" id="IPR036084">
    <property type="entry name" value="Ser_inhib-like_sf"/>
</dbReference>
<dbReference type="Pfam" id="PF08742">
    <property type="entry name" value="C8"/>
    <property type="match status" value="1"/>
</dbReference>
<keyword evidence="4" id="KW-0677">Repeat</keyword>
<dbReference type="Proteomes" id="UP000695022">
    <property type="component" value="Unplaced"/>
</dbReference>
<evidence type="ECO:0000256" key="4">
    <source>
        <dbReference type="ARBA" id="ARBA00022737"/>
    </source>
</evidence>
<evidence type="ECO:0000256" key="2">
    <source>
        <dbReference type="ARBA" id="ARBA00022525"/>
    </source>
</evidence>
<evidence type="ECO:0000256" key="6">
    <source>
        <dbReference type="SAM" id="SignalP"/>
    </source>
</evidence>
<protein>
    <submittedName>
        <fullName evidence="10">BMP-binding endothelial regulator protein-like</fullName>
    </submittedName>
</protein>
<dbReference type="InterPro" id="IPR001846">
    <property type="entry name" value="VWF_type-D"/>
</dbReference>
<evidence type="ECO:0000259" key="8">
    <source>
        <dbReference type="PROSITE" id="PS51233"/>
    </source>
</evidence>
<dbReference type="PROSITE" id="PS01208">
    <property type="entry name" value="VWFC_1"/>
    <property type="match status" value="2"/>
</dbReference>
<keyword evidence="3 6" id="KW-0732">Signal</keyword>
<feature type="domain" description="VWFD" evidence="8">
    <location>
        <begin position="345"/>
        <end position="517"/>
    </location>
</feature>
<dbReference type="InterPro" id="IPR001007">
    <property type="entry name" value="VWF_dom"/>
</dbReference>
<evidence type="ECO:0000313" key="10">
    <source>
        <dbReference type="RefSeq" id="XP_014669828.1"/>
    </source>
</evidence>
<reference evidence="10" key="1">
    <citation type="submission" date="2025-08" db="UniProtKB">
        <authorList>
            <consortium name="RefSeq"/>
        </authorList>
    </citation>
    <scope>IDENTIFICATION</scope>
</reference>
<dbReference type="Gene3D" id="2.10.70.10">
    <property type="entry name" value="Complement Module, domain 1"/>
    <property type="match status" value="1"/>
</dbReference>
<dbReference type="Pfam" id="PF01826">
    <property type="entry name" value="TIL"/>
    <property type="match status" value="1"/>
</dbReference>
<proteinExistence type="predicted"/>
<feature type="chain" id="PRO_5045547789" evidence="6">
    <location>
        <begin position="25"/>
        <end position="673"/>
    </location>
</feature>
<dbReference type="Pfam" id="PF00094">
    <property type="entry name" value="VWD"/>
    <property type="match status" value="1"/>
</dbReference>
<dbReference type="PROSITE" id="PS50184">
    <property type="entry name" value="VWFC_2"/>
    <property type="match status" value="4"/>
</dbReference>
<dbReference type="GeneID" id="106810875"/>
<dbReference type="PANTHER" id="PTHR46698">
    <property type="entry name" value="CROSSVEINLESS 2"/>
    <property type="match status" value="1"/>
</dbReference>
<keyword evidence="2" id="KW-0964">Secreted</keyword>
<dbReference type="RefSeq" id="XP_014669828.1">
    <property type="nucleotide sequence ID" value="XM_014814342.1"/>
</dbReference>
<evidence type="ECO:0000256" key="3">
    <source>
        <dbReference type="ARBA" id="ARBA00022729"/>
    </source>
</evidence>
<dbReference type="InterPro" id="IPR014853">
    <property type="entry name" value="VWF/SSPO/ZAN-like_Cys-rich_dom"/>
</dbReference>
<feature type="domain" description="VWFC" evidence="7">
    <location>
        <begin position="216"/>
        <end position="275"/>
    </location>
</feature>
<dbReference type="InterPro" id="IPR002919">
    <property type="entry name" value="TIL_dom"/>
</dbReference>
<evidence type="ECO:0000256" key="5">
    <source>
        <dbReference type="ARBA" id="ARBA00023157"/>
    </source>
</evidence>
<dbReference type="SUPFAM" id="SSF57567">
    <property type="entry name" value="Serine protease inhibitors"/>
    <property type="match status" value="1"/>
</dbReference>